<dbReference type="EMBL" id="QJJY01000026">
    <property type="protein sequence ID" value="PXX25826.1"/>
    <property type="molecule type" value="Genomic_DNA"/>
</dbReference>
<comment type="caution">
    <text evidence="1">The sequence shown here is derived from an EMBL/GenBank/DDBJ whole genome shotgun (WGS) entry which is preliminary data.</text>
</comment>
<evidence type="ECO:0000313" key="2">
    <source>
        <dbReference type="Proteomes" id="UP000247755"/>
    </source>
</evidence>
<reference evidence="1 2" key="1">
    <citation type="submission" date="2018-05" db="EMBL/GenBank/DDBJ databases">
        <title>Comparative genomics of bacterial root endophytes of switchgrass collected from native prairies over two seasons.</title>
        <authorList>
            <person name="Tang Y."/>
        </authorList>
    </citation>
    <scope>NUCLEOTIDE SEQUENCE [LARGE SCALE GENOMIC DNA]</scope>
    <source>
        <strain evidence="1 2">NFIX32</strain>
    </source>
</reference>
<organism evidence="1 2">
    <name type="scientific">Burkholderia pyrrocinia</name>
    <name type="common">Pseudomonas pyrrocinia</name>
    <dbReference type="NCBI Taxonomy" id="60550"/>
    <lineage>
        <taxon>Bacteria</taxon>
        <taxon>Pseudomonadati</taxon>
        <taxon>Pseudomonadota</taxon>
        <taxon>Betaproteobacteria</taxon>
        <taxon>Burkholderiales</taxon>
        <taxon>Burkholderiaceae</taxon>
        <taxon>Burkholderia</taxon>
        <taxon>Burkholderia cepacia complex</taxon>
    </lineage>
</organism>
<dbReference type="Proteomes" id="UP000247755">
    <property type="component" value="Unassembled WGS sequence"/>
</dbReference>
<proteinExistence type="predicted"/>
<dbReference type="AlphaFoldDB" id="A0A318I4D1"/>
<protein>
    <submittedName>
        <fullName evidence="1">Uncharacterized protein</fullName>
    </submittedName>
</protein>
<evidence type="ECO:0000313" key="1">
    <source>
        <dbReference type="EMBL" id="PXX25826.1"/>
    </source>
</evidence>
<name>A0A318I4D1_BURPY</name>
<gene>
    <name evidence="1" type="ORF">NA66_102663</name>
</gene>
<sequence>MESTLKFRMHTGVVNGFRPMATANRRLSSDV</sequence>
<accession>A0A318I4D1</accession>